<organism evidence="2 3">
    <name type="scientific">Viridothelium virens</name>
    <name type="common">Speckled blister lichen</name>
    <name type="synonym">Trypethelium virens</name>
    <dbReference type="NCBI Taxonomy" id="1048519"/>
    <lineage>
        <taxon>Eukaryota</taxon>
        <taxon>Fungi</taxon>
        <taxon>Dikarya</taxon>
        <taxon>Ascomycota</taxon>
        <taxon>Pezizomycotina</taxon>
        <taxon>Dothideomycetes</taxon>
        <taxon>Dothideomycetes incertae sedis</taxon>
        <taxon>Trypetheliales</taxon>
        <taxon>Trypetheliaceae</taxon>
        <taxon>Viridothelium</taxon>
    </lineage>
</organism>
<evidence type="ECO:0000256" key="1">
    <source>
        <dbReference type="SAM" id="Phobius"/>
    </source>
</evidence>
<keyword evidence="1" id="KW-1133">Transmembrane helix</keyword>
<sequence>MSKSSSEGKLEDFIRRGVKKSSSAGIIVLIGLRALDPLLQYAILGRGLGSSMIPRIGGTTLPPGALVTTNTIIDKLGLSPHRLTLFLMTVGAVLKSSYWAAYTSQEELPVGSAVLISLYNSALNSLNTLLFTCSQTSASSIGENFSQPRLLVGCILYILGLVAEAVAETQRKRFKQNSANEGKVYDKGLFSLARHINYGAYSLWRAGFALASAGWIFGSLMGAYFFYDFATRGVPALDRYCQDRYGKQWTNYKAKVPYALLPMIY</sequence>
<dbReference type="PANTHER" id="PTHR32251:SF15">
    <property type="entry name" value="3-OXO-5-ALPHA-STEROID 4-DEHYDROGENASE (DUF1295)"/>
    <property type="match status" value="1"/>
</dbReference>
<dbReference type="PANTHER" id="PTHR32251">
    <property type="entry name" value="3-OXO-5-ALPHA-STEROID 4-DEHYDROGENASE"/>
    <property type="match status" value="1"/>
</dbReference>
<dbReference type="AlphaFoldDB" id="A0A6A6GWP3"/>
<dbReference type="InterPro" id="IPR010721">
    <property type="entry name" value="UstE-like"/>
</dbReference>
<dbReference type="EMBL" id="ML991845">
    <property type="protein sequence ID" value="KAF2230212.1"/>
    <property type="molecule type" value="Genomic_DNA"/>
</dbReference>
<feature type="transmembrane region" description="Helical" evidence="1">
    <location>
        <begin position="150"/>
        <end position="167"/>
    </location>
</feature>
<accession>A0A6A6GWP3</accession>
<gene>
    <name evidence="2" type="ORF">EV356DRAFT_526851</name>
</gene>
<evidence type="ECO:0008006" key="4">
    <source>
        <dbReference type="Google" id="ProtNLM"/>
    </source>
</evidence>
<dbReference type="Proteomes" id="UP000800092">
    <property type="component" value="Unassembled WGS sequence"/>
</dbReference>
<feature type="transmembrane region" description="Helical" evidence="1">
    <location>
        <begin position="203"/>
        <end position="227"/>
    </location>
</feature>
<protein>
    <recommendedName>
        <fullName evidence="4">Steroid 5-alpha reductase C-terminal domain-containing protein</fullName>
    </recommendedName>
</protein>
<dbReference type="Gene3D" id="1.20.120.1630">
    <property type="match status" value="1"/>
</dbReference>
<keyword evidence="1" id="KW-0812">Transmembrane</keyword>
<keyword evidence="3" id="KW-1185">Reference proteome</keyword>
<proteinExistence type="predicted"/>
<name>A0A6A6GWP3_VIRVR</name>
<dbReference type="GO" id="GO:0016020">
    <property type="term" value="C:membrane"/>
    <property type="evidence" value="ECO:0007669"/>
    <property type="project" value="TreeGrafter"/>
</dbReference>
<keyword evidence="1" id="KW-0472">Membrane</keyword>
<reference evidence="2" key="1">
    <citation type="journal article" date="2020" name="Stud. Mycol.">
        <title>101 Dothideomycetes genomes: a test case for predicting lifestyles and emergence of pathogens.</title>
        <authorList>
            <person name="Haridas S."/>
            <person name="Albert R."/>
            <person name="Binder M."/>
            <person name="Bloem J."/>
            <person name="Labutti K."/>
            <person name="Salamov A."/>
            <person name="Andreopoulos B."/>
            <person name="Baker S."/>
            <person name="Barry K."/>
            <person name="Bills G."/>
            <person name="Bluhm B."/>
            <person name="Cannon C."/>
            <person name="Castanera R."/>
            <person name="Culley D."/>
            <person name="Daum C."/>
            <person name="Ezra D."/>
            <person name="Gonzalez J."/>
            <person name="Henrissat B."/>
            <person name="Kuo A."/>
            <person name="Liang C."/>
            <person name="Lipzen A."/>
            <person name="Lutzoni F."/>
            <person name="Magnuson J."/>
            <person name="Mondo S."/>
            <person name="Nolan M."/>
            <person name="Ohm R."/>
            <person name="Pangilinan J."/>
            <person name="Park H.-J."/>
            <person name="Ramirez L."/>
            <person name="Alfaro M."/>
            <person name="Sun H."/>
            <person name="Tritt A."/>
            <person name="Yoshinaga Y."/>
            <person name="Zwiers L.-H."/>
            <person name="Turgeon B."/>
            <person name="Goodwin S."/>
            <person name="Spatafora J."/>
            <person name="Crous P."/>
            <person name="Grigoriev I."/>
        </authorList>
    </citation>
    <scope>NUCLEOTIDE SEQUENCE</scope>
    <source>
        <strain evidence="2">Tuck. ex Michener</strain>
    </source>
</reference>
<dbReference type="Pfam" id="PF06966">
    <property type="entry name" value="DUF1295"/>
    <property type="match status" value="1"/>
</dbReference>
<evidence type="ECO:0000313" key="2">
    <source>
        <dbReference type="EMBL" id="KAF2230212.1"/>
    </source>
</evidence>
<dbReference type="OrthoDB" id="67965at2759"/>
<feature type="transmembrane region" description="Helical" evidence="1">
    <location>
        <begin position="83"/>
        <end position="102"/>
    </location>
</feature>
<evidence type="ECO:0000313" key="3">
    <source>
        <dbReference type="Proteomes" id="UP000800092"/>
    </source>
</evidence>